<dbReference type="Pfam" id="PF13191">
    <property type="entry name" value="AAA_16"/>
    <property type="match status" value="1"/>
</dbReference>
<evidence type="ECO:0000256" key="2">
    <source>
        <dbReference type="ARBA" id="ARBA00022840"/>
    </source>
</evidence>
<dbReference type="CDD" id="cd06170">
    <property type="entry name" value="LuxR_C_like"/>
    <property type="match status" value="1"/>
</dbReference>
<dbReference type="RefSeq" id="WP_075974449.1">
    <property type="nucleotide sequence ID" value="NZ_MKQR01000009.1"/>
</dbReference>
<keyword evidence="6" id="KW-1185">Reference proteome</keyword>
<dbReference type="InterPro" id="IPR016032">
    <property type="entry name" value="Sig_transdc_resp-reg_C-effctor"/>
</dbReference>
<dbReference type="GO" id="GO:0003677">
    <property type="term" value="F:DNA binding"/>
    <property type="evidence" value="ECO:0007669"/>
    <property type="project" value="InterPro"/>
</dbReference>
<dbReference type="SUPFAM" id="SSF52540">
    <property type="entry name" value="P-loop containing nucleoside triphosphate hydrolases"/>
    <property type="match status" value="1"/>
</dbReference>
<dbReference type="PANTHER" id="PTHR16305">
    <property type="entry name" value="TESTICULAR SOLUBLE ADENYLYL CYCLASE"/>
    <property type="match status" value="1"/>
</dbReference>
<dbReference type="InterPro" id="IPR027417">
    <property type="entry name" value="P-loop_NTPase"/>
</dbReference>
<dbReference type="GO" id="GO:0006355">
    <property type="term" value="P:regulation of DNA-templated transcription"/>
    <property type="evidence" value="ECO:0007669"/>
    <property type="project" value="InterPro"/>
</dbReference>
<dbReference type="STRING" id="1193682.BJP25_14760"/>
<protein>
    <recommendedName>
        <fullName evidence="4">HTH luxR-type domain-containing protein</fullName>
    </recommendedName>
</protein>
<organism evidence="5 6">
    <name type="scientific">Actinokineospora bangkokensis</name>
    <dbReference type="NCBI Taxonomy" id="1193682"/>
    <lineage>
        <taxon>Bacteria</taxon>
        <taxon>Bacillati</taxon>
        <taxon>Actinomycetota</taxon>
        <taxon>Actinomycetes</taxon>
        <taxon>Pseudonocardiales</taxon>
        <taxon>Pseudonocardiaceae</taxon>
        <taxon>Actinokineospora</taxon>
    </lineage>
</organism>
<feature type="compositionally biased region" description="Low complexity" evidence="3">
    <location>
        <begin position="1"/>
        <end position="20"/>
    </location>
</feature>
<evidence type="ECO:0000313" key="6">
    <source>
        <dbReference type="Proteomes" id="UP000186040"/>
    </source>
</evidence>
<keyword evidence="1" id="KW-0547">Nucleotide-binding</keyword>
<dbReference type="Gene3D" id="1.10.10.10">
    <property type="entry name" value="Winged helix-like DNA-binding domain superfamily/Winged helix DNA-binding domain"/>
    <property type="match status" value="1"/>
</dbReference>
<reference evidence="5 6" key="1">
    <citation type="submission" date="2016-10" db="EMBL/GenBank/DDBJ databases">
        <title>The Draft Genome Sequence of Actinokineospora bangkokensis 44EHWT reveals the biosynthetic pathway of antifungal compounds Thailandins with unusual extender unit butylmalonyl-CoA.</title>
        <authorList>
            <person name="Greule A."/>
            <person name="Intra B."/>
            <person name="Flemming S."/>
            <person name="Rommel M.G."/>
            <person name="Panbangred W."/>
            <person name="Bechthold A."/>
        </authorList>
    </citation>
    <scope>NUCLEOTIDE SEQUENCE [LARGE SCALE GENOMIC DNA]</scope>
    <source>
        <strain evidence="5 6">44EHW</strain>
    </source>
</reference>
<evidence type="ECO:0000259" key="4">
    <source>
        <dbReference type="SMART" id="SM00421"/>
    </source>
</evidence>
<evidence type="ECO:0000313" key="5">
    <source>
        <dbReference type="EMBL" id="OLR93553.1"/>
    </source>
</evidence>
<keyword evidence="2" id="KW-0067">ATP-binding</keyword>
<dbReference type="SUPFAM" id="SSF46894">
    <property type="entry name" value="C-terminal effector domain of the bipartite response regulators"/>
    <property type="match status" value="1"/>
</dbReference>
<evidence type="ECO:0000256" key="3">
    <source>
        <dbReference type="SAM" id="MobiDB-lite"/>
    </source>
</evidence>
<dbReference type="OrthoDB" id="4335782at2"/>
<dbReference type="GO" id="GO:0004016">
    <property type="term" value="F:adenylate cyclase activity"/>
    <property type="evidence" value="ECO:0007669"/>
    <property type="project" value="TreeGrafter"/>
</dbReference>
<evidence type="ECO:0000256" key="1">
    <source>
        <dbReference type="ARBA" id="ARBA00022741"/>
    </source>
</evidence>
<dbReference type="EMBL" id="MKQR01000009">
    <property type="protein sequence ID" value="OLR93553.1"/>
    <property type="molecule type" value="Genomic_DNA"/>
</dbReference>
<gene>
    <name evidence="5" type="ORF">BJP25_14760</name>
</gene>
<dbReference type="SMART" id="SM00421">
    <property type="entry name" value="HTH_LUXR"/>
    <property type="match status" value="1"/>
</dbReference>
<accession>A0A1Q9LNH5</accession>
<dbReference type="Pfam" id="PF00196">
    <property type="entry name" value="GerE"/>
    <property type="match status" value="1"/>
</dbReference>
<dbReference type="InterPro" id="IPR041664">
    <property type="entry name" value="AAA_16"/>
</dbReference>
<dbReference type="AlphaFoldDB" id="A0A1Q9LNH5"/>
<proteinExistence type="predicted"/>
<dbReference type="GO" id="GO:0005524">
    <property type="term" value="F:ATP binding"/>
    <property type="evidence" value="ECO:0007669"/>
    <property type="project" value="UniProtKB-KW"/>
</dbReference>
<comment type="caution">
    <text evidence="5">The sequence shown here is derived from an EMBL/GenBank/DDBJ whole genome shotgun (WGS) entry which is preliminary data.</text>
</comment>
<sequence length="923" mass="96846">MTAIAPRAPAPGQDGQAAGAHRALVERDEQVAALAGLVRGVLGGRSGLALVAGAPGSGRTALVERAAGLAEDLGVPVLRARGTSTESCLPHGLVSQLVAALPPERARHVLEPLWADLGPVATDHAVVGRLLDAVDRGPALVLLDDVHLADPQSQAWTRVLLRRLRGSALLVVAVGAGRGPAWLHEECAVRADDALLLDLRPLSRDGVAALLRGRPEAGVGAPALHAATGGSPGLIADVLAEGPVDDLRRRARAARAARAERAVAGLRGAPLALLRARSAAGTALEPSRVRGLAGLSARDADVAGRHLVDLALLPADPGAAPDPAVAERALAGMDRADRRDLFGRAAELAHRWAAPDVAVARLLLEACPVGRPWAQAALRAGAARRRGEGDTRGATRFLQRALAEPLPEDARRALVLELAAVETSGASSTSDLRLARVILDRATAEDTRVRLAAADSLLVRGATTLARRVLSTEPPGSEDDDLAALRLLAEDLTQHPGDGPARPWPARGWHSRPAQAGVAAWLAAVEGRDAARARDLARVALAGRLRAGFDGALLSPRITAARALMLTDDVLEARQALDATITDARRRGARSAAALALVARAQLHLQCGRPAAAEEDAAAAGESLPHEDWHPSTLPLALGLQVMLALGADRPDDAERAIAAASGPPQEDGYAWSYLLFTRGALELRLGRPRAALDHFRECGRRMRQKGWHNPAVLPWRSLTAVALRRAGIAGPIDELLAADLARASAWGTPACVGQVHLWAGQALTGAAALRRLAEGVAALERSPARDWHLQALLALAGARLDAGQVAEVDRHLAQAERLARLHRLDGHLPRIRELGRRFAERTGAEVSRLPGPGSAPARSALPVAARDVADLVVRGLSNGEIARALDISKRTVEQHLTRIYRIYGVEGRSALRALLAPSDEVC</sequence>
<dbReference type="GO" id="GO:0005737">
    <property type="term" value="C:cytoplasm"/>
    <property type="evidence" value="ECO:0007669"/>
    <property type="project" value="TreeGrafter"/>
</dbReference>
<dbReference type="InterPro" id="IPR036388">
    <property type="entry name" value="WH-like_DNA-bd_sf"/>
</dbReference>
<dbReference type="Proteomes" id="UP000186040">
    <property type="component" value="Unassembled WGS sequence"/>
</dbReference>
<name>A0A1Q9LNH5_9PSEU</name>
<feature type="domain" description="HTH luxR-type" evidence="4">
    <location>
        <begin position="859"/>
        <end position="916"/>
    </location>
</feature>
<dbReference type="PANTHER" id="PTHR16305:SF35">
    <property type="entry name" value="TRANSCRIPTIONAL ACTIVATOR DOMAIN"/>
    <property type="match status" value="1"/>
</dbReference>
<feature type="region of interest" description="Disordered" evidence="3">
    <location>
        <begin position="1"/>
        <end position="22"/>
    </location>
</feature>
<dbReference type="InterPro" id="IPR000792">
    <property type="entry name" value="Tscrpt_reg_LuxR_C"/>
</dbReference>